<keyword evidence="2" id="KW-1185">Reference proteome</keyword>
<organism evidence="1 2">
    <name type="scientific">Conyzicola nivalis</name>
    <dbReference type="NCBI Taxonomy" id="1477021"/>
    <lineage>
        <taxon>Bacteria</taxon>
        <taxon>Bacillati</taxon>
        <taxon>Actinomycetota</taxon>
        <taxon>Actinomycetes</taxon>
        <taxon>Micrococcales</taxon>
        <taxon>Microbacteriaceae</taxon>
        <taxon>Conyzicola</taxon>
    </lineage>
</organism>
<dbReference type="Proteomes" id="UP001549257">
    <property type="component" value="Unassembled WGS sequence"/>
</dbReference>
<accession>A0ABV2QJV7</accession>
<comment type="caution">
    <text evidence="1">The sequence shown here is derived from an EMBL/GenBank/DDBJ whole genome shotgun (WGS) entry which is preliminary data.</text>
</comment>
<name>A0ABV2QJV7_9MICO</name>
<protein>
    <submittedName>
        <fullName evidence="1">Uncharacterized protein</fullName>
    </submittedName>
</protein>
<reference evidence="1 2" key="1">
    <citation type="submission" date="2024-06" db="EMBL/GenBank/DDBJ databases">
        <title>Sorghum-associated microbial communities from plants grown in Nebraska, USA.</title>
        <authorList>
            <person name="Schachtman D."/>
        </authorList>
    </citation>
    <scope>NUCLEOTIDE SEQUENCE [LARGE SCALE GENOMIC DNA]</scope>
    <source>
        <strain evidence="1 2">2857</strain>
    </source>
</reference>
<evidence type="ECO:0000313" key="2">
    <source>
        <dbReference type="Proteomes" id="UP001549257"/>
    </source>
</evidence>
<proteinExistence type="predicted"/>
<dbReference type="RefSeq" id="WP_354023021.1">
    <property type="nucleotide sequence ID" value="NZ_JBEPSJ010000001.1"/>
</dbReference>
<dbReference type="EMBL" id="JBEPSJ010000001">
    <property type="protein sequence ID" value="MET4580813.1"/>
    <property type="molecule type" value="Genomic_DNA"/>
</dbReference>
<evidence type="ECO:0000313" key="1">
    <source>
        <dbReference type="EMBL" id="MET4580813.1"/>
    </source>
</evidence>
<gene>
    <name evidence="1" type="ORF">ABIE21_000303</name>
</gene>
<sequence length="50" mass="5941">MDLYLFDFDTTLYVYDFRKRLPEPARIHAHHSTAPELLDDAISTFSERKP</sequence>